<keyword evidence="2" id="KW-1185">Reference proteome</keyword>
<evidence type="ECO:0000313" key="1">
    <source>
        <dbReference type="EMBL" id="ADD44783.1"/>
    </source>
</evidence>
<dbReference type="Proteomes" id="UP000000844">
    <property type="component" value="Chromosome"/>
</dbReference>
<dbReference type="RefSeq" id="WP_013020354.1">
    <property type="nucleotide sequence ID" value="NC_013947.1"/>
</dbReference>
<dbReference type="STRING" id="446470.Snas_5148"/>
<dbReference type="HOGENOM" id="CLU_1359708_0_0_11"/>
<evidence type="ECO:0000313" key="2">
    <source>
        <dbReference type="Proteomes" id="UP000000844"/>
    </source>
</evidence>
<name>D3QAY7_STANL</name>
<reference evidence="1 2" key="1">
    <citation type="journal article" date="2009" name="Stand. Genomic Sci.">
        <title>Complete genome sequence of Stackebrandtia nassauensis type strain (LLR-40K-21).</title>
        <authorList>
            <person name="Munk C."/>
            <person name="Lapidus A."/>
            <person name="Copeland A."/>
            <person name="Jando M."/>
            <person name="Mayilraj S."/>
            <person name="Glavina Del Rio T."/>
            <person name="Nolan M."/>
            <person name="Chen F."/>
            <person name="Lucas S."/>
            <person name="Tice H."/>
            <person name="Cheng J.F."/>
            <person name="Han C."/>
            <person name="Detter J.C."/>
            <person name="Bruce D."/>
            <person name="Goodwin L."/>
            <person name="Chain P."/>
            <person name="Pitluck S."/>
            <person name="Goker M."/>
            <person name="Ovchinikova G."/>
            <person name="Pati A."/>
            <person name="Ivanova N."/>
            <person name="Mavromatis K."/>
            <person name="Chen A."/>
            <person name="Palaniappan K."/>
            <person name="Land M."/>
            <person name="Hauser L."/>
            <person name="Chang Y.J."/>
            <person name="Jeffries C.D."/>
            <person name="Bristow J."/>
            <person name="Eisen J.A."/>
            <person name="Markowitz V."/>
            <person name="Hugenholtz P."/>
            <person name="Kyrpides N.C."/>
            <person name="Klenk H.P."/>
        </authorList>
    </citation>
    <scope>NUCLEOTIDE SEQUENCE [LARGE SCALE GENOMIC DNA]</scope>
    <source>
        <strain evidence="2">DSM 44728 / CIP 108903 / NRRL B-16338 / NBRC 102104 / LLR-40K-21</strain>
    </source>
</reference>
<proteinExistence type="predicted"/>
<sequence length="201" mass="22747">MDVNLKFDNMEEATAAVRAAHPTAHKLGAMSQDWRGDVYFDPDERVVVIVDDCSDDDIDPENVRLRQYEGLDWLGSADLVDEYEYELSKLEECDDDVDSGRAQELIREALTVVATCGIAERESGDDEKANLINLDLTLRIERLKVQMSLLSSMRAENILGRLEARNHRHGAKREVAAALGIKPQNVQDNLAAYYRRLNRID</sequence>
<protein>
    <submittedName>
        <fullName evidence="1">Uncharacterized protein</fullName>
    </submittedName>
</protein>
<dbReference type="AlphaFoldDB" id="D3QAY7"/>
<dbReference type="KEGG" id="sna:Snas_5148"/>
<organism evidence="1 2">
    <name type="scientific">Stackebrandtia nassauensis (strain DSM 44728 / CIP 108903 / NRRL B-16338 / NBRC 102104 / LLR-40K-21)</name>
    <dbReference type="NCBI Taxonomy" id="446470"/>
    <lineage>
        <taxon>Bacteria</taxon>
        <taxon>Bacillati</taxon>
        <taxon>Actinomycetota</taxon>
        <taxon>Actinomycetes</taxon>
        <taxon>Glycomycetales</taxon>
        <taxon>Glycomycetaceae</taxon>
        <taxon>Stackebrandtia</taxon>
    </lineage>
</organism>
<accession>D3QAY7</accession>
<gene>
    <name evidence="1" type="ordered locus">Snas_5148</name>
</gene>
<dbReference type="EMBL" id="CP001778">
    <property type="protein sequence ID" value="ADD44783.1"/>
    <property type="molecule type" value="Genomic_DNA"/>
</dbReference>